<dbReference type="EMBL" id="JACHXY010000002">
    <property type="protein sequence ID" value="MBB3158501.1"/>
    <property type="molecule type" value="Genomic_DNA"/>
</dbReference>
<proteinExistence type="predicted"/>
<sequence length="93" mass="10435">MNALFARAPQHPSAALSPTPSSITIDTATDRPLGFLDRLSLRLGLWLLTRHAARGRTLDHRADRAHRRRTADAERAARERAWHRAAALTRPPQ</sequence>
<name>A0A7W5GFV8_9MICO</name>
<protein>
    <submittedName>
        <fullName evidence="2">Uncharacterized protein</fullName>
    </submittedName>
</protein>
<feature type="compositionally biased region" description="Low complexity" evidence="1">
    <location>
        <begin position="84"/>
        <end position="93"/>
    </location>
</feature>
<feature type="region of interest" description="Disordered" evidence="1">
    <location>
        <begin position="1"/>
        <end position="23"/>
    </location>
</feature>
<accession>A0A7W5GFV8</accession>
<evidence type="ECO:0000313" key="2">
    <source>
        <dbReference type="EMBL" id="MBB3158501.1"/>
    </source>
</evidence>
<feature type="region of interest" description="Disordered" evidence="1">
    <location>
        <begin position="58"/>
        <end position="93"/>
    </location>
</feature>
<dbReference type="AlphaFoldDB" id="A0A7W5GFV8"/>
<gene>
    <name evidence="2" type="ORF">FHS07_002197</name>
</gene>
<dbReference type="Proteomes" id="UP000543579">
    <property type="component" value="Unassembled WGS sequence"/>
</dbReference>
<reference evidence="2 3" key="1">
    <citation type="submission" date="2020-08" db="EMBL/GenBank/DDBJ databases">
        <title>Genomic Encyclopedia of Type Strains, Phase III (KMG-III): the genomes of soil and plant-associated and newly described type strains.</title>
        <authorList>
            <person name="Whitman W."/>
        </authorList>
    </citation>
    <scope>NUCLEOTIDE SEQUENCE [LARGE SCALE GENOMIC DNA]</scope>
    <source>
        <strain evidence="2 3">CECT 8356</strain>
    </source>
</reference>
<evidence type="ECO:0000313" key="3">
    <source>
        <dbReference type="Proteomes" id="UP000543579"/>
    </source>
</evidence>
<evidence type="ECO:0000256" key="1">
    <source>
        <dbReference type="SAM" id="MobiDB-lite"/>
    </source>
</evidence>
<dbReference type="RefSeq" id="WP_183419920.1">
    <property type="nucleotide sequence ID" value="NZ_JACHXY010000002.1"/>
</dbReference>
<organism evidence="2 3">
    <name type="scientific">Microbacterium proteolyticum</name>
    <dbReference type="NCBI Taxonomy" id="1572644"/>
    <lineage>
        <taxon>Bacteria</taxon>
        <taxon>Bacillati</taxon>
        <taxon>Actinomycetota</taxon>
        <taxon>Actinomycetes</taxon>
        <taxon>Micrococcales</taxon>
        <taxon>Microbacteriaceae</taxon>
        <taxon>Microbacterium</taxon>
    </lineage>
</organism>
<comment type="caution">
    <text evidence="2">The sequence shown here is derived from an EMBL/GenBank/DDBJ whole genome shotgun (WGS) entry which is preliminary data.</text>
</comment>
<feature type="compositionally biased region" description="Basic and acidic residues" evidence="1">
    <location>
        <begin position="70"/>
        <end position="82"/>
    </location>
</feature>